<dbReference type="GO" id="GO:0000995">
    <property type="term" value="F:RNA polymerase III general transcription initiation factor activity"/>
    <property type="evidence" value="ECO:0007669"/>
    <property type="project" value="TreeGrafter"/>
</dbReference>
<evidence type="ECO:0000256" key="2">
    <source>
        <dbReference type="ARBA" id="ARBA00010857"/>
    </source>
</evidence>
<evidence type="ECO:0000256" key="7">
    <source>
        <dbReference type="ARBA" id="ARBA00023163"/>
    </source>
</evidence>
<dbReference type="PANTHER" id="PTHR11618">
    <property type="entry name" value="TRANSCRIPTION INITIATION FACTOR IIB-RELATED"/>
    <property type="match status" value="1"/>
</dbReference>
<dbReference type="GO" id="GO:0097550">
    <property type="term" value="C:transcription preinitiation complex"/>
    <property type="evidence" value="ECO:0007669"/>
    <property type="project" value="TreeGrafter"/>
</dbReference>
<keyword evidence="13" id="KW-1185">Reference proteome</keyword>
<dbReference type="Gene3D" id="1.10.472.10">
    <property type="entry name" value="Cyclin-like"/>
    <property type="match status" value="1"/>
</dbReference>
<comment type="subcellular location">
    <subcellularLocation>
        <location evidence="1">Nucleus</location>
    </subcellularLocation>
</comment>
<feature type="compositionally biased region" description="Low complexity" evidence="9">
    <location>
        <begin position="374"/>
        <end position="399"/>
    </location>
</feature>
<dbReference type="SUPFAM" id="SSF47954">
    <property type="entry name" value="Cyclin-like"/>
    <property type="match status" value="1"/>
</dbReference>
<evidence type="ECO:0000256" key="4">
    <source>
        <dbReference type="ARBA" id="ARBA00022771"/>
    </source>
</evidence>
<keyword evidence="3" id="KW-0479">Metal-binding</keyword>
<evidence type="ECO:0000256" key="5">
    <source>
        <dbReference type="ARBA" id="ARBA00022833"/>
    </source>
</evidence>
<feature type="region of interest" description="Disordered" evidence="9">
    <location>
        <begin position="357"/>
        <end position="399"/>
    </location>
</feature>
<reference evidence="12" key="1">
    <citation type="submission" date="2022-07" db="EMBL/GenBank/DDBJ databases">
        <title>Phylogenomic reconstructions and comparative analyses of Kickxellomycotina fungi.</title>
        <authorList>
            <person name="Reynolds N.K."/>
            <person name="Stajich J.E."/>
            <person name="Barry K."/>
            <person name="Grigoriev I.V."/>
            <person name="Crous P."/>
            <person name="Smith M.E."/>
        </authorList>
    </citation>
    <scope>NUCLEOTIDE SEQUENCE</scope>
    <source>
        <strain evidence="12">NBRC 100468</strain>
    </source>
</reference>
<feature type="region of interest" description="Disordered" evidence="9">
    <location>
        <begin position="540"/>
        <end position="559"/>
    </location>
</feature>
<protein>
    <submittedName>
        <fullName evidence="12">Transcription factor TFIIIB subunit brf1</fullName>
    </submittedName>
</protein>
<accession>A0A9W8DP72</accession>
<evidence type="ECO:0000256" key="1">
    <source>
        <dbReference type="ARBA" id="ARBA00004123"/>
    </source>
</evidence>
<evidence type="ECO:0000313" key="12">
    <source>
        <dbReference type="EMBL" id="KAJ1918817.1"/>
    </source>
</evidence>
<evidence type="ECO:0000259" key="10">
    <source>
        <dbReference type="Pfam" id="PF00382"/>
    </source>
</evidence>
<dbReference type="Pfam" id="PF00382">
    <property type="entry name" value="TFIIB"/>
    <property type="match status" value="1"/>
</dbReference>
<feature type="domain" description="BRF2-like C-terminal" evidence="11">
    <location>
        <begin position="283"/>
        <end position="338"/>
    </location>
</feature>
<comment type="similarity">
    <text evidence="2">Belongs to the TFIIB family.</text>
</comment>
<keyword evidence="6" id="KW-0805">Transcription regulation</keyword>
<evidence type="ECO:0000256" key="8">
    <source>
        <dbReference type="ARBA" id="ARBA00023242"/>
    </source>
</evidence>
<dbReference type="InterPro" id="IPR054078">
    <property type="entry name" value="BRF2-like_C"/>
</dbReference>
<dbReference type="Proteomes" id="UP001150538">
    <property type="component" value="Unassembled WGS sequence"/>
</dbReference>
<evidence type="ECO:0000256" key="9">
    <source>
        <dbReference type="SAM" id="MobiDB-lite"/>
    </source>
</evidence>
<dbReference type="InterPro" id="IPR013150">
    <property type="entry name" value="TFIIB_cyclin"/>
</dbReference>
<feature type="domain" description="Transcription factor TFIIB cyclin-like" evidence="10">
    <location>
        <begin position="84"/>
        <end position="164"/>
    </location>
</feature>
<dbReference type="GO" id="GO:0000126">
    <property type="term" value="C:transcription factor TFIIIB complex"/>
    <property type="evidence" value="ECO:0007669"/>
    <property type="project" value="TreeGrafter"/>
</dbReference>
<dbReference type="InterPro" id="IPR036915">
    <property type="entry name" value="Cyclin-like_sf"/>
</dbReference>
<proteinExistence type="inferred from homology"/>
<dbReference type="GO" id="GO:0001006">
    <property type="term" value="F:RNA polymerase III type 3 promoter sequence-specific DNA binding"/>
    <property type="evidence" value="ECO:0007669"/>
    <property type="project" value="TreeGrafter"/>
</dbReference>
<dbReference type="InterPro" id="IPR000812">
    <property type="entry name" value="TFIIB"/>
</dbReference>
<evidence type="ECO:0000259" key="11">
    <source>
        <dbReference type="Pfam" id="PF21886"/>
    </source>
</evidence>
<gene>
    <name evidence="12" type="primary">BRF1_2</name>
    <name evidence="12" type="ORF">H4219_002356</name>
</gene>
<dbReference type="GO" id="GO:0017025">
    <property type="term" value="F:TBP-class protein binding"/>
    <property type="evidence" value="ECO:0007669"/>
    <property type="project" value="InterPro"/>
</dbReference>
<keyword evidence="7" id="KW-0804">Transcription</keyword>
<evidence type="ECO:0000256" key="6">
    <source>
        <dbReference type="ARBA" id="ARBA00023015"/>
    </source>
</evidence>
<dbReference type="AlphaFoldDB" id="A0A9W8DP72"/>
<dbReference type="OrthoDB" id="5556275at2759"/>
<organism evidence="12 13">
    <name type="scientific">Mycoemilia scoparia</name>
    <dbReference type="NCBI Taxonomy" id="417184"/>
    <lineage>
        <taxon>Eukaryota</taxon>
        <taxon>Fungi</taxon>
        <taxon>Fungi incertae sedis</taxon>
        <taxon>Zoopagomycota</taxon>
        <taxon>Kickxellomycotina</taxon>
        <taxon>Kickxellomycetes</taxon>
        <taxon>Kickxellales</taxon>
        <taxon>Kickxellaceae</taxon>
        <taxon>Mycoemilia</taxon>
    </lineage>
</organism>
<dbReference type="GO" id="GO:0005634">
    <property type="term" value="C:nucleus"/>
    <property type="evidence" value="ECO:0007669"/>
    <property type="project" value="UniProtKB-SubCell"/>
</dbReference>
<dbReference type="EMBL" id="JANBPU010000037">
    <property type="protein sequence ID" value="KAJ1918817.1"/>
    <property type="molecule type" value="Genomic_DNA"/>
</dbReference>
<comment type="caution">
    <text evidence="12">The sequence shown here is derived from an EMBL/GenBank/DDBJ whole genome shotgun (WGS) entry which is preliminary data.</text>
</comment>
<sequence length="573" mass="63148">MAPPASLACLNCGESFASFGSYDTDNDTCMVCGAVNSASYGATTSNLVPDIYTNYNSSSLKTHSISANETRRKGIEAILRETESIARVLELTDLCDRAGNIFNLAIKKLIENDRHWLLGKKGSIMAAACLYIAAREEGRPVMFISLADTLEVNVFTLGRVYKQILGITKLTVKEADPIAMIETLSENFFDTISNTNVEQATKSAPSYRLFIEKLREFCSKTHPIKVAELGSKLILMCGQGGITSGRNTNAIAWSVFIVALETLFISASPSNTTLKNGERNYLVEVCSAIGKVSNRTVTTRLRELLNMLISQSKELPWLKKLKINFKNITSFSGDIIEFCSQLSPYVDYVAPVSEAEETSLDDKNVPHSQPPPSSASTLSPQLSLSLSTSHQTSSPSTDQCISDAISEQMPISDPPASPKNNMDFLYFNLLPPSYIRSESMRQKRTQMLESIHTEASSPQVNTQELPTCESLDPAAINTILETYPPTTHPHQPDALKAPDPYQLDEVELLKSLLDHGVGFDALTSLPTYTLKDHLSSIQRQEPLSQRDLDNEPLSQRDMSDAELDQYLESVFNV</sequence>
<dbReference type="GO" id="GO:0008270">
    <property type="term" value="F:zinc ion binding"/>
    <property type="evidence" value="ECO:0007669"/>
    <property type="project" value="UniProtKB-KW"/>
</dbReference>
<keyword evidence="4" id="KW-0863">Zinc-finger</keyword>
<evidence type="ECO:0000313" key="13">
    <source>
        <dbReference type="Proteomes" id="UP001150538"/>
    </source>
</evidence>
<name>A0A9W8DP72_9FUNG</name>
<evidence type="ECO:0000256" key="3">
    <source>
        <dbReference type="ARBA" id="ARBA00022723"/>
    </source>
</evidence>
<keyword evidence="5" id="KW-0862">Zinc</keyword>
<dbReference type="GO" id="GO:0070897">
    <property type="term" value="P:transcription preinitiation complex assembly"/>
    <property type="evidence" value="ECO:0007669"/>
    <property type="project" value="InterPro"/>
</dbReference>
<keyword evidence="8" id="KW-0539">Nucleus</keyword>
<dbReference type="Pfam" id="PF21886">
    <property type="entry name" value="BRF2-like_C_cyclin_rpt"/>
    <property type="match status" value="1"/>
</dbReference>
<dbReference type="PANTHER" id="PTHR11618:SF4">
    <property type="entry name" value="TRANSCRIPTION FACTOR IIIB 90 KDA SUBUNIT"/>
    <property type="match status" value="1"/>
</dbReference>